<proteinExistence type="predicted"/>
<dbReference type="GO" id="GO:0004722">
    <property type="term" value="F:protein serine/threonine phosphatase activity"/>
    <property type="evidence" value="ECO:0007669"/>
    <property type="project" value="InterPro"/>
</dbReference>
<evidence type="ECO:0000313" key="3">
    <source>
        <dbReference type="EMBL" id="TVV71705.1"/>
    </source>
</evidence>
<dbReference type="InterPro" id="IPR015655">
    <property type="entry name" value="PP2C"/>
</dbReference>
<dbReference type="SMART" id="SM00331">
    <property type="entry name" value="PP2C_SIG"/>
    <property type="match status" value="1"/>
</dbReference>
<feature type="compositionally biased region" description="Polar residues" evidence="1">
    <location>
        <begin position="7"/>
        <end position="19"/>
    </location>
</feature>
<dbReference type="SUPFAM" id="SSF81606">
    <property type="entry name" value="PP2C-like"/>
    <property type="match status" value="1"/>
</dbReference>
<dbReference type="RefSeq" id="WP_238995748.1">
    <property type="nucleotide sequence ID" value="NZ_VNIM01000080.1"/>
</dbReference>
<protein>
    <submittedName>
        <fullName evidence="3">Serine/threonine-protein phosphatase</fullName>
    </submittedName>
</protein>
<dbReference type="PROSITE" id="PS51746">
    <property type="entry name" value="PPM_2"/>
    <property type="match status" value="1"/>
</dbReference>
<dbReference type="CDD" id="cd00143">
    <property type="entry name" value="PP2Cc"/>
    <property type="match status" value="1"/>
</dbReference>
<comment type="caution">
    <text evidence="3">The sequence shown here is derived from an EMBL/GenBank/DDBJ whole genome shotgun (WGS) entry which is preliminary data.</text>
</comment>
<organism evidence="3 4">
    <name type="scientific">Alterirhizorhabdus solaris</name>
    <dbReference type="NCBI Taxonomy" id="2529389"/>
    <lineage>
        <taxon>Bacteria</taxon>
        <taxon>Pseudomonadati</taxon>
        <taxon>Pseudomonadota</taxon>
        <taxon>Alphaproteobacteria</taxon>
        <taxon>Sphingomonadales</taxon>
        <taxon>Rhizorhabdaceae</taxon>
        <taxon>Alterirhizorhabdus</taxon>
    </lineage>
</organism>
<dbReference type="InterPro" id="IPR036457">
    <property type="entry name" value="PPM-type-like_dom_sf"/>
</dbReference>
<reference evidence="3 4" key="1">
    <citation type="submission" date="2019-07" db="EMBL/GenBank/DDBJ databases">
        <title>Sphingomonas solaris sp. nov., isolated from a solar panel from Boston, Massachusetts.</title>
        <authorList>
            <person name="Tanner K."/>
            <person name="Pascual J."/>
            <person name="Mancuso C."/>
            <person name="Pereto J."/>
            <person name="Khalil A."/>
            <person name="Vilanova C."/>
        </authorList>
    </citation>
    <scope>NUCLEOTIDE SEQUENCE [LARGE SCALE GENOMIC DNA]</scope>
    <source>
        <strain evidence="3 4">R4DWN</strain>
    </source>
</reference>
<gene>
    <name evidence="3" type="ORF">FOY91_16155</name>
</gene>
<dbReference type="InterPro" id="IPR001932">
    <property type="entry name" value="PPM-type_phosphatase-like_dom"/>
</dbReference>
<dbReference type="Proteomes" id="UP000318681">
    <property type="component" value="Unassembled WGS sequence"/>
</dbReference>
<dbReference type="EMBL" id="VNIM01000080">
    <property type="protein sequence ID" value="TVV71705.1"/>
    <property type="molecule type" value="Genomic_DNA"/>
</dbReference>
<keyword evidence="4" id="KW-1185">Reference proteome</keyword>
<dbReference type="AlphaFoldDB" id="A0A558QX53"/>
<dbReference type="SMART" id="SM00332">
    <property type="entry name" value="PP2Cc"/>
    <property type="match status" value="1"/>
</dbReference>
<dbReference type="PANTHER" id="PTHR47992">
    <property type="entry name" value="PROTEIN PHOSPHATASE"/>
    <property type="match status" value="1"/>
</dbReference>
<feature type="region of interest" description="Disordered" evidence="1">
    <location>
        <begin position="1"/>
        <end position="21"/>
    </location>
</feature>
<sequence>MEPARSVRSSHPRFTSTALSHPGCRRTVNEDRLLDRAGAGLWAIADGMGGHRAGDVAAARTIASLEEVERGDSGFVFLSDALARIEAANAALYGAGQAGGTGSTLVALLVHGGHYACLWAGDSRAYLYRAGRLLAVTRDHSLVQQLVDQGALTEEERHRHPQAHVITRAVGARPNVEIDRRFAPIMAGDIFLLCSDGLTACLADDEIAGVLATHSPPEAAQVLLATALARCAQDNVSLIVVAAA</sequence>
<feature type="domain" description="PPM-type phosphatase" evidence="2">
    <location>
        <begin position="16"/>
        <end position="243"/>
    </location>
</feature>
<accession>A0A558QX53</accession>
<name>A0A558QX53_9SPHN</name>
<evidence type="ECO:0000259" key="2">
    <source>
        <dbReference type="PROSITE" id="PS51746"/>
    </source>
</evidence>
<dbReference type="Gene3D" id="3.60.40.10">
    <property type="entry name" value="PPM-type phosphatase domain"/>
    <property type="match status" value="1"/>
</dbReference>
<dbReference type="Pfam" id="PF13672">
    <property type="entry name" value="PP2C_2"/>
    <property type="match status" value="1"/>
</dbReference>
<evidence type="ECO:0000313" key="4">
    <source>
        <dbReference type="Proteomes" id="UP000318681"/>
    </source>
</evidence>
<evidence type="ECO:0000256" key="1">
    <source>
        <dbReference type="SAM" id="MobiDB-lite"/>
    </source>
</evidence>